<comment type="caution">
    <text evidence="6">The sequence shown here is derived from an EMBL/GenBank/DDBJ whole genome shotgun (WGS) entry which is preliminary data.</text>
</comment>
<organism evidence="6 7">
    <name type="scientific">Streblomastix strix</name>
    <dbReference type="NCBI Taxonomy" id="222440"/>
    <lineage>
        <taxon>Eukaryota</taxon>
        <taxon>Metamonada</taxon>
        <taxon>Preaxostyla</taxon>
        <taxon>Oxymonadida</taxon>
        <taxon>Streblomastigidae</taxon>
        <taxon>Streblomastix</taxon>
    </lineage>
</organism>
<feature type="domain" description="Deacetylase sirtuin-type" evidence="5">
    <location>
        <begin position="1"/>
        <end position="220"/>
    </location>
</feature>
<dbReference type="Gene3D" id="3.40.50.1220">
    <property type="entry name" value="TPP-binding domain"/>
    <property type="match status" value="1"/>
</dbReference>
<dbReference type="InterPro" id="IPR003000">
    <property type="entry name" value="Sirtuin"/>
</dbReference>
<dbReference type="EMBL" id="SNRW01016834">
    <property type="protein sequence ID" value="KAA6368959.1"/>
    <property type="molecule type" value="Genomic_DNA"/>
</dbReference>
<dbReference type="GO" id="GO:0070403">
    <property type="term" value="F:NAD+ binding"/>
    <property type="evidence" value="ECO:0007669"/>
    <property type="project" value="InterPro"/>
</dbReference>
<keyword evidence="1" id="KW-0808">Transferase</keyword>
<keyword evidence="3" id="KW-0479">Metal-binding</keyword>
<feature type="binding site" evidence="3">
    <location>
        <position position="104"/>
    </location>
    <ligand>
        <name>Zn(2+)</name>
        <dbReference type="ChEBI" id="CHEBI:29105"/>
    </ligand>
</feature>
<dbReference type="Proteomes" id="UP000324800">
    <property type="component" value="Unassembled WGS sequence"/>
</dbReference>
<dbReference type="Pfam" id="PF02146">
    <property type="entry name" value="SIR2"/>
    <property type="match status" value="1"/>
</dbReference>
<keyword evidence="2" id="KW-0520">NAD</keyword>
<keyword evidence="3" id="KW-0862">Zinc</keyword>
<gene>
    <name evidence="6" type="ORF">EZS28_035513</name>
</gene>
<feature type="active site" description="Proton acceptor" evidence="3">
    <location>
        <position position="52"/>
    </location>
</feature>
<dbReference type="GO" id="GO:0017136">
    <property type="term" value="F:histone deacetylase activity, NAD-dependent"/>
    <property type="evidence" value="ECO:0007669"/>
    <property type="project" value="TreeGrafter"/>
</dbReference>
<accession>A0A5J4UE79</accession>
<feature type="binding site" evidence="3">
    <location>
        <position position="60"/>
    </location>
    <ligand>
        <name>Zn(2+)</name>
        <dbReference type="ChEBI" id="CHEBI:29105"/>
    </ligand>
</feature>
<evidence type="ECO:0000256" key="3">
    <source>
        <dbReference type="PROSITE-ProRule" id="PRU00236"/>
    </source>
</evidence>
<dbReference type="OrthoDB" id="420264at2759"/>
<dbReference type="GO" id="GO:0005634">
    <property type="term" value="C:nucleus"/>
    <property type="evidence" value="ECO:0007669"/>
    <property type="project" value="TreeGrafter"/>
</dbReference>
<evidence type="ECO:0000256" key="2">
    <source>
        <dbReference type="ARBA" id="ARBA00023027"/>
    </source>
</evidence>
<feature type="binding site" evidence="3">
    <location>
        <position position="107"/>
    </location>
    <ligand>
        <name>Zn(2+)</name>
        <dbReference type="ChEBI" id="CHEBI:29105"/>
    </ligand>
</feature>
<evidence type="ECO:0000256" key="4">
    <source>
        <dbReference type="SAM" id="MobiDB-lite"/>
    </source>
</evidence>
<evidence type="ECO:0000313" key="7">
    <source>
        <dbReference type="Proteomes" id="UP000324800"/>
    </source>
</evidence>
<proteinExistence type="predicted"/>
<dbReference type="GO" id="GO:0046872">
    <property type="term" value="F:metal ion binding"/>
    <property type="evidence" value="ECO:0007669"/>
    <property type="project" value="UniProtKB-KW"/>
</dbReference>
<dbReference type="PANTHER" id="PTHR11085">
    <property type="entry name" value="NAD-DEPENDENT PROTEIN DEACYLASE SIRTUIN-5, MITOCHONDRIAL-RELATED"/>
    <property type="match status" value="1"/>
</dbReference>
<dbReference type="SUPFAM" id="SSF52467">
    <property type="entry name" value="DHS-like NAD/FAD-binding domain"/>
    <property type="match status" value="1"/>
</dbReference>
<feature type="non-terminal residue" evidence="6">
    <location>
        <position position="1"/>
    </location>
</feature>
<dbReference type="InterPro" id="IPR029035">
    <property type="entry name" value="DHS-like_NAD/FAD-binding_dom"/>
</dbReference>
<feature type="compositionally biased region" description="Basic residues" evidence="4">
    <location>
        <begin position="209"/>
        <end position="224"/>
    </location>
</feature>
<dbReference type="InterPro" id="IPR026590">
    <property type="entry name" value="Ssirtuin_cat_dom"/>
</dbReference>
<evidence type="ECO:0000313" key="6">
    <source>
        <dbReference type="EMBL" id="KAA6368959.1"/>
    </source>
</evidence>
<dbReference type="PROSITE" id="PS50305">
    <property type="entry name" value="SIRTUIN"/>
    <property type="match status" value="1"/>
</dbReference>
<feature type="region of interest" description="Disordered" evidence="4">
    <location>
        <begin position="184"/>
        <end position="224"/>
    </location>
</feature>
<evidence type="ECO:0000259" key="5">
    <source>
        <dbReference type="PROSITE" id="PS50305"/>
    </source>
</evidence>
<reference evidence="6 7" key="1">
    <citation type="submission" date="2019-03" db="EMBL/GenBank/DDBJ databases">
        <title>Single cell metagenomics reveals metabolic interactions within the superorganism composed of flagellate Streblomastix strix and complex community of Bacteroidetes bacteria on its surface.</title>
        <authorList>
            <person name="Treitli S.C."/>
            <person name="Kolisko M."/>
            <person name="Husnik F."/>
            <person name="Keeling P."/>
            <person name="Hampl V."/>
        </authorList>
    </citation>
    <scope>NUCLEOTIDE SEQUENCE [LARGE SCALE GENOMIC DNA]</scope>
    <source>
        <strain evidence="6">ST1C</strain>
    </source>
</reference>
<dbReference type="InterPro" id="IPR050134">
    <property type="entry name" value="NAD-dep_sirtuin_deacylases"/>
</dbReference>
<sequence length="224" mass="25550">KYLKPNDFQPTFTHKFLGLLQQRGFLKRIYTQNVDGLEAKAGLPLSSIIEVHGTLRTSTCTNKDCLNQIEHKDAADLLNSISSLQDLQNEENDQQESKLIIPHCKSCGSLMKPDMIFFGESLPQKCLRMIGEDLSNCDLLFILGTSLKVYPFNTFPSLVSPQCPRVIINREEIPLLNMQNKEEDEIPSLFNDDERNSTDDSDDEQSSKLIKKKVKNKKMKKKDK</sequence>
<name>A0A5J4UE79_9EUKA</name>
<dbReference type="AlphaFoldDB" id="A0A5J4UE79"/>
<evidence type="ECO:0000256" key="1">
    <source>
        <dbReference type="ARBA" id="ARBA00022679"/>
    </source>
</evidence>
<dbReference type="PANTHER" id="PTHR11085:SF10">
    <property type="entry name" value="NAD-DEPENDENT PROTEIN DEACYLASE SIRTUIN-5, MITOCHONDRIAL-RELATED"/>
    <property type="match status" value="1"/>
</dbReference>
<protein>
    <submittedName>
        <fullName evidence="6">Putative NAD-dependent deacetylase sirtuin-2</fullName>
    </submittedName>
</protein>
<feature type="binding site" evidence="3">
    <location>
        <position position="65"/>
    </location>
    <ligand>
        <name>Zn(2+)</name>
        <dbReference type="ChEBI" id="CHEBI:29105"/>
    </ligand>
</feature>